<dbReference type="CDD" id="cd03225">
    <property type="entry name" value="ABC_cobalt_CbiO_domain1"/>
    <property type="match status" value="1"/>
</dbReference>
<dbReference type="GO" id="GO:0043190">
    <property type="term" value="C:ATP-binding cassette (ABC) transporter complex"/>
    <property type="evidence" value="ECO:0007669"/>
    <property type="project" value="TreeGrafter"/>
</dbReference>
<dbReference type="GO" id="GO:0042626">
    <property type="term" value="F:ATPase-coupled transmembrane transporter activity"/>
    <property type="evidence" value="ECO:0007669"/>
    <property type="project" value="TreeGrafter"/>
</dbReference>
<accession>A0A238KK57</accession>
<dbReference type="InterPro" id="IPR003439">
    <property type="entry name" value="ABC_transporter-like_ATP-bd"/>
</dbReference>
<keyword evidence="2" id="KW-0547">Nucleotide-binding</keyword>
<keyword evidence="5" id="KW-0378">Hydrolase</keyword>
<reference evidence="6" key="1">
    <citation type="submission" date="2017-05" db="EMBL/GenBank/DDBJ databases">
        <authorList>
            <person name="Rodrigo-Torres L."/>
            <person name="Arahal R. D."/>
            <person name="Lucena T."/>
        </authorList>
    </citation>
    <scope>NUCLEOTIDE SEQUENCE [LARGE SCALE GENOMIC DNA]</scope>
    <source>
        <strain evidence="6">CECT 8621</strain>
    </source>
</reference>
<dbReference type="InterPro" id="IPR003593">
    <property type="entry name" value="AAA+_ATPase"/>
</dbReference>
<dbReference type="Proteomes" id="UP000202922">
    <property type="component" value="Unassembled WGS sequence"/>
</dbReference>
<dbReference type="PROSITE" id="PS50893">
    <property type="entry name" value="ABC_TRANSPORTER_2"/>
    <property type="match status" value="1"/>
</dbReference>
<evidence type="ECO:0000256" key="3">
    <source>
        <dbReference type="ARBA" id="ARBA00022840"/>
    </source>
</evidence>
<dbReference type="GO" id="GO:0005524">
    <property type="term" value="F:ATP binding"/>
    <property type="evidence" value="ECO:0007669"/>
    <property type="project" value="UniProtKB-KW"/>
</dbReference>
<dbReference type="Gene3D" id="3.40.50.300">
    <property type="entry name" value="P-loop containing nucleotide triphosphate hydrolases"/>
    <property type="match status" value="1"/>
</dbReference>
<dbReference type="EC" id="3.6.3.-" evidence="5"/>
<evidence type="ECO:0000256" key="2">
    <source>
        <dbReference type="ARBA" id="ARBA00022741"/>
    </source>
</evidence>
<keyword evidence="1" id="KW-0813">Transport</keyword>
<dbReference type="PANTHER" id="PTHR43553">
    <property type="entry name" value="HEAVY METAL TRANSPORTER"/>
    <property type="match status" value="1"/>
</dbReference>
<name>A0A238KK57_9RHOB</name>
<dbReference type="InterPro" id="IPR027417">
    <property type="entry name" value="P-loop_NTPase"/>
</dbReference>
<dbReference type="EMBL" id="FXYE01000002">
    <property type="protein sequence ID" value="SMX42436.1"/>
    <property type="molecule type" value="Genomic_DNA"/>
</dbReference>
<dbReference type="SMART" id="SM00382">
    <property type="entry name" value="AAA"/>
    <property type="match status" value="1"/>
</dbReference>
<keyword evidence="6" id="KW-1185">Reference proteome</keyword>
<dbReference type="AlphaFoldDB" id="A0A238KK57"/>
<evidence type="ECO:0000259" key="4">
    <source>
        <dbReference type="PROSITE" id="PS50893"/>
    </source>
</evidence>
<dbReference type="InterPro" id="IPR015856">
    <property type="entry name" value="ABC_transpr_CbiO/EcfA_su"/>
</dbReference>
<dbReference type="GO" id="GO:0016887">
    <property type="term" value="F:ATP hydrolysis activity"/>
    <property type="evidence" value="ECO:0007669"/>
    <property type="project" value="InterPro"/>
</dbReference>
<dbReference type="InterPro" id="IPR050095">
    <property type="entry name" value="ECF_ABC_transporter_ATP-bd"/>
</dbReference>
<sequence>MTMDDRNTRFQPAASKAALHLSDVCLRLDDKLILDGISFDANERRIGIVGRNGSGKTTLARVMAGLIAPTEGVVEIAGIDVLNDRKAAIGKVGILFQNPDHQIIFPTVEEELAFGLTQLGLSKAQVAEGVVGILRLFEKEHWAKAAVYQLSQGQKQLVCLMSILAMKPEVIILDEPFSGLDIPTKAQLSRYLDRAEARLVHITHDPACLAGYDRVIWLEQGRVAQDGPAAPTLGAFTQRMNEIGEDDDISDLAS</sequence>
<keyword evidence="3 5" id="KW-0067">ATP-binding</keyword>
<evidence type="ECO:0000256" key="1">
    <source>
        <dbReference type="ARBA" id="ARBA00022448"/>
    </source>
</evidence>
<gene>
    <name evidence="5" type="primary">bioM</name>
    <name evidence="5" type="ORF">COL8621_01969</name>
</gene>
<protein>
    <submittedName>
        <fullName evidence="5">Biotin transport ATP-binding protein BioM</fullName>
        <ecNumber evidence="5">3.6.3.-</ecNumber>
    </submittedName>
</protein>
<proteinExistence type="predicted"/>
<dbReference type="Pfam" id="PF00005">
    <property type="entry name" value="ABC_tran"/>
    <property type="match status" value="1"/>
</dbReference>
<dbReference type="SUPFAM" id="SSF52540">
    <property type="entry name" value="P-loop containing nucleoside triphosphate hydrolases"/>
    <property type="match status" value="1"/>
</dbReference>
<feature type="domain" description="ABC transporter" evidence="4">
    <location>
        <begin position="19"/>
        <end position="245"/>
    </location>
</feature>
<organism evidence="5 6">
    <name type="scientific">Actibacterium lipolyticum</name>
    <dbReference type="NCBI Taxonomy" id="1524263"/>
    <lineage>
        <taxon>Bacteria</taxon>
        <taxon>Pseudomonadati</taxon>
        <taxon>Pseudomonadota</taxon>
        <taxon>Alphaproteobacteria</taxon>
        <taxon>Rhodobacterales</taxon>
        <taxon>Roseobacteraceae</taxon>
        <taxon>Actibacterium</taxon>
    </lineage>
</organism>
<evidence type="ECO:0000313" key="6">
    <source>
        <dbReference type="Proteomes" id="UP000202922"/>
    </source>
</evidence>
<evidence type="ECO:0000313" key="5">
    <source>
        <dbReference type="EMBL" id="SMX42436.1"/>
    </source>
</evidence>